<sequence>MSAAKKPAYAMVESGGAEFLPYFTKNARTRFGLESRESSLILNGTAIVMERNPSELPTLKCSKSYMDTPYSFKEHFMLSNVAAIANMVSARGNRLECRYSELCCLPNFTSFQIAFYLVFF</sequence>
<reference evidence="2" key="3">
    <citation type="submission" date="2020-12" db="UniProtKB">
        <authorList>
            <consortium name="EnsemblPlants"/>
        </authorList>
    </citation>
    <scope>IDENTIFICATION</scope>
</reference>
<name>A0A2K1KUQ7_PHYPA</name>
<dbReference type="InParanoid" id="A0A2K1KUQ7"/>
<organism evidence="1">
    <name type="scientific">Physcomitrium patens</name>
    <name type="common">Spreading-leaved earth moss</name>
    <name type="synonym">Physcomitrella patens</name>
    <dbReference type="NCBI Taxonomy" id="3218"/>
    <lineage>
        <taxon>Eukaryota</taxon>
        <taxon>Viridiplantae</taxon>
        <taxon>Streptophyta</taxon>
        <taxon>Embryophyta</taxon>
        <taxon>Bryophyta</taxon>
        <taxon>Bryophytina</taxon>
        <taxon>Bryopsida</taxon>
        <taxon>Funariidae</taxon>
        <taxon>Funariales</taxon>
        <taxon>Funariaceae</taxon>
        <taxon>Physcomitrium</taxon>
    </lineage>
</organism>
<dbReference type="EnsemblPlants" id="Pp3c3_16560V3.1">
    <property type="protein sequence ID" value="Pp3c3_16560V3.1"/>
    <property type="gene ID" value="Pp3c3_16560"/>
</dbReference>
<dbReference type="Gramene" id="Pp3c3_16560V3.1">
    <property type="protein sequence ID" value="Pp3c3_16560V3.1"/>
    <property type="gene ID" value="Pp3c3_16560"/>
</dbReference>
<dbReference type="PaxDb" id="3218-PP1S25_314V6.1"/>
<dbReference type="Proteomes" id="UP000006727">
    <property type="component" value="Chromosome 3"/>
</dbReference>
<evidence type="ECO:0000313" key="3">
    <source>
        <dbReference type="Proteomes" id="UP000006727"/>
    </source>
</evidence>
<reference evidence="1 3" key="1">
    <citation type="journal article" date="2008" name="Science">
        <title>The Physcomitrella genome reveals evolutionary insights into the conquest of land by plants.</title>
        <authorList>
            <person name="Rensing S."/>
            <person name="Lang D."/>
            <person name="Zimmer A."/>
            <person name="Terry A."/>
            <person name="Salamov A."/>
            <person name="Shapiro H."/>
            <person name="Nishiyama T."/>
            <person name="Perroud P.-F."/>
            <person name="Lindquist E."/>
            <person name="Kamisugi Y."/>
            <person name="Tanahashi T."/>
            <person name="Sakakibara K."/>
            <person name="Fujita T."/>
            <person name="Oishi K."/>
            <person name="Shin-I T."/>
            <person name="Kuroki Y."/>
            <person name="Toyoda A."/>
            <person name="Suzuki Y."/>
            <person name="Hashimoto A."/>
            <person name="Yamaguchi K."/>
            <person name="Sugano A."/>
            <person name="Kohara Y."/>
            <person name="Fujiyama A."/>
            <person name="Anterola A."/>
            <person name="Aoki S."/>
            <person name="Ashton N."/>
            <person name="Barbazuk W.B."/>
            <person name="Barker E."/>
            <person name="Bennetzen J."/>
            <person name="Bezanilla M."/>
            <person name="Blankenship R."/>
            <person name="Cho S.H."/>
            <person name="Dutcher S."/>
            <person name="Estelle M."/>
            <person name="Fawcett J.A."/>
            <person name="Gundlach H."/>
            <person name="Hanada K."/>
            <person name="Heyl A."/>
            <person name="Hicks K.A."/>
            <person name="Hugh J."/>
            <person name="Lohr M."/>
            <person name="Mayer K."/>
            <person name="Melkozernov A."/>
            <person name="Murata T."/>
            <person name="Nelson D."/>
            <person name="Pils B."/>
            <person name="Prigge M."/>
            <person name="Reiss B."/>
            <person name="Renner T."/>
            <person name="Rombauts S."/>
            <person name="Rushton P."/>
            <person name="Sanderfoot A."/>
            <person name="Schween G."/>
            <person name="Shiu S.-H."/>
            <person name="Stueber K."/>
            <person name="Theodoulou F.L."/>
            <person name="Tu H."/>
            <person name="Van de Peer Y."/>
            <person name="Verrier P.J."/>
            <person name="Waters E."/>
            <person name="Wood A."/>
            <person name="Yang L."/>
            <person name="Cove D."/>
            <person name="Cuming A."/>
            <person name="Hasebe M."/>
            <person name="Lucas S."/>
            <person name="Mishler D.B."/>
            <person name="Reski R."/>
            <person name="Grigoriev I."/>
            <person name="Quatrano R.S."/>
            <person name="Boore J.L."/>
        </authorList>
    </citation>
    <scope>NUCLEOTIDE SEQUENCE [LARGE SCALE GENOMIC DNA]</scope>
    <source>
        <strain evidence="2 3">cv. Gransden 2004</strain>
    </source>
</reference>
<keyword evidence="3" id="KW-1185">Reference proteome</keyword>
<evidence type="ECO:0000313" key="2">
    <source>
        <dbReference type="EnsemblPlants" id="Pp3c3_16560V3.1"/>
    </source>
</evidence>
<dbReference type="EMBL" id="ABEU02000003">
    <property type="protein sequence ID" value="PNR57522.1"/>
    <property type="molecule type" value="Genomic_DNA"/>
</dbReference>
<protein>
    <submittedName>
        <fullName evidence="1 2">Uncharacterized protein</fullName>
    </submittedName>
</protein>
<accession>A0A2K1KUQ7</accession>
<proteinExistence type="predicted"/>
<gene>
    <name evidence="1" type="ORF">PHYPA_004516</name>
</gene>
<evidence type="ECO:0000313" key="1">
    <source>
        <dbReference type="EMBL" id="PNR57522.1"/>
    </source>
</evidence>
<reference evidence="1 3" key="2">
    <citation type="journal article" date="2018" name="Plant J.">
        <title>The Physcomitrella patens chromosome-scale assembly reveals moss genome structure and evolution.</title>
        <authorList>
            <person name="Lang D."/>
            <person name="Ullrich K.K."/>
            <person name="Murat F."/>
            <person name="Fuchs J."/>
            <person name="Jenkins J."/>
            <person name="Haas F.B."/>
            <person name="Piednoel M."/>
            <person name="Gundlach H."/>
            <person name="Van Bel M."/>
            <person name="Meyberg R."/>
            <person name="Vives C."/>
            <person name="Morata J."/>
            <person name="Symeonidi A."/>
            <person name="Hiss M."/>
            <person name="Muchero W."/>
            <person name="Kamisugi Y."/>
            <person name="Saleh O."/>
            <person name="Blanc G."/>
            <person name="Decker E.L."/>
            <person name="van Gessel N."/>
            <person name="Grimwood J."/>
            <person name="Hayes R.D."/>
            <person name="Graham S.W."/>
            <person name="Gunter L.E."/>
            <person name="McDaniel S.F."/>
            <person name="Hoernstein S.N.W."/>
            <person name="Larsson A."/>
            <person name="Li F.W."/>
            <person name="Perroud P.F."/>
            <person name="Phillips J."/>
            <person name="Ranjan P."/>
            <person name="Rokshar D.S."/>
            <person name="Rothfels C.J."/>
            <person name="Schneider L."/>
            <person name="Shu S."/>
            <person name="Stevenson D.W."/>
            <person name="Thummler F."/>
            <person name="Tillich M."/>
            <person name="Villarreal Aguilar J.C."/>
            <person name="Widiez T."/>
            <person name="Wong G.K."/>
            <person name="Wymore A."/>
            <person name="Zhang Y."/>
            <person name="Zimmer A.D."/>
            <person name="Quatrano R.S."/>
            <person name="Mayer K.F.X."/>
            <person name="Goodstein D."/>
            <person name="Casacuberta J.M."/>
            <person name="Vandepoele K."/>
            <person name="Reski R."/>
            <person name="Cuming A.C."/>
            <person name="Tuskan G.A."/>
            <person name="Maumus F."/>
            <person name="Salse J."/>
            <person name="Schmutz J."/>
            <person name="Rensing S.A."/>
        </authorList>
    </citation>
    <scope>NUCLEOTIDE SEQUENCE [LARGE SCALE GENOMIC DNA]</scope>
    <source>
        <strain evidence="2 3">cv. Gransden 2004</strain>
    </source>
</reference>
<dbReference type="AlphaFoldDB" id="A0A2K1KUQ7"/>